<dbReference type="EMBL" id="LR797819">
    <property type="protein sequence ID" value="CAB4240759.1"/>
    <property type="molecule type" value="Genomic_DNA"/>
</dbReference>
<feature type="domain" description="TtsA-like Glycoside hydrolase family 108" evidence="1">
    <location>
        <begin position="10"/>
        <end position="93"/>
    </location>
</feature>
<protein>
    <submittedName>
        <fullName evidence="3">ZliS Lysozyme family protein</fullName>
    </submittedName>
</protein>
<evidence type="ECO:0000259" key="2">
    <source>
        <dbReference type="Pfam" id="PF09374"/>
    </source>
</evidence>
<evidence type="ECO:0000259" key="1">
    <source>
        <dbReference type="Pfam" id="PF05838"/>
    </source>
</evidence>
<dbReference type="Pfam" id="PF09374">
    <property type="entry name" value="PG_binding_3"/>
    <property type="match status" value="1"/>
</dbReference>
<dbReference type="Gene3D" id="1.20.141.10">
    <property type="entry name" value="Chitosanase, subunit A, domain 1"/>
    <property type="match status" value="1"/>
</dbReference>
<dbReference type="Pfam" id="PF05838">
    <property type="entry name" value="Glyco_hydro_108"/>
    <property type="match status" value="1"/>
</dbReference>
<name>A0A6J5T7X6_9CAUD</name>
<dbReference type="CDD" id="cd13926">
    <property type="entry name" value="N-acetylmuramidase_GH108"/>
    <property type="match status" value="1"/>
</dbReference>
<evidence type="ECO:0000313" key="3">
    <source>
        <dbReference type="EMBL" id="CAB4240759.1"/>
    </source>
</evidence>
<accession>A0A6J5T7X6</accession>
<sequence length="169" mass="18090">MKDNFDNCLARVLVSEGGYVNNPKDPGGMTNLGCTKKVWEAFVGHPVSEADMRALTPDMVAPLYRRKYWDAVSGDQLPPGLDYAVFDMAINSGPGRAAKLLQQTVGVTADGAIGPGTLFAVTATPVQSLIAKYSAARLQFLESLPTWADFGKGWGNRVAKVQAEATRLA</sequence>
<gene>
    <name evidence="3" type="ORF">UFOVP56_6</name>
</gene>
<dbReference type="SUPFAM" id="SSF53955">
    <property type="entry name" value="Lysozyme-like"/>
    <property type="match status" value="1"/>
</dbReference>
<reference evidence="3" key="1">
    <citation type="submission" date="2020-05" db="EMBL/GenBank/DDBJ databases">
        <authorList>
            <person name="Chiriac C."/>
            <person name="Salcher M."/>
            <person name="Ghai R."/>
            <person name="Kavagutti S V."/>
        </authorList>
    </citation>
    <scope>NUCLEOTIDE SEQUENCE</scope>
</reference>
<dbReference type="InterPro" id="IPR018537">
    <property type="entry name" value="Peptidoglycan-bd_3"/>
</dbReference>
<feature type="domain" description="Peptidoglycan binding" evidence="2">
    <location>
        <begin position="97"/>
        <end position="157"/>
    </location>
</feature>
<proteinExistence type="predicted"/>
<dbReference type="InterPro" id="IPR008565">
    <property type="entry name" value="TtsA-like_GH18_dom"/>
</dbReference>
<dbReference type="InterPro" id="IPR023346">
    <property type="entry name" value="Lysozyme-like_dom_sf"/>
</dbReference>
<organism evidence="3">
    <name type="scientific">uncultured Caudovirales phage</name>
    <dbReference type="NCBI Taxonomy" id="2100421"/>
    <lineage>
        <taxon>Viruses</taxon>
        <taxon>Duplodnaviria</taxon>
        <taxon>Heunggongvirae</taxon>
        <taxon>Uroviricota</taxon>
        <taxon>Caudoviricetes</taxon>
        <taxon>Peduoviridae</taxon>
        <taxon>Maltschvirus</taxon>
        <taxon>Maltschvirus maltsch</taxon>
    </lineage>
</organism>